<keyword evidence="3 5" id="KW-0378">Hydrolase</keyword>
<sequence length="334" mass="37123">MSHAIDFELPYPGALNLAAERLGTQVLSCSDDFFASKDNLIKSGRGIFIADKYTDNGKWMDGWESRRRRDGGYDWCTVRLGAPGRIDFIDADTNHFRGNAPASVSLDACYCLGEPDAGTQWTEILPKTSVNAHSQNLIKVDSADNWTHVRLNIYPDGGVARLRVYGSPQVDWSRTLPGELVDLAAIANGGRALLCSDMFFSDMQNLLMPGRGVNMGDGWETKRRRGPGYDWLIMRLAAPGALQKIIVDTCHFKGNYPDRFSLEGAVAADPNCTDADSLKALEWRTVIAETKLHAHREHLFMDEIQDKATAFTHLRLNIYPDGGVSRLRVLGYPK</sequence>
<dbReference type="EC" id="3.5.3.4" evidence="3"/>
<name>Q2SMZ9_HAHCH</name>
<evidence type="ECO:0000313" key="6">
    <source>
        <dbReference type="Proteomes" id="UP000000238"/>
    </source>
</evidence>
<dbReference type="GO" id="GO:0004037">
    <property type="term" value="F:allantoicase activity"/>
    <property type="evidence" value="ECO:0007669"/>
    <property type="project" value="UniProtKB-UniRule"/>
</dbReference>
<proteinExistence type="inferred from homology"/>
<dbReference type="PIRSF" id="PIRSF016516">
    <property type="entry name" value="Allantoicase"/>
    <property type="match status" value="1"/>
</dbReference>
<comment type="pathway">
    <text evidence="3">Nitrogen metabolism; (S)-allantoin degradation; (S)-ureidoglycolate from allantoate (aminidohydrolase route): step 1/1.</text>
</comment>
<organism evidence="5 6">
    <name type="scientific">Hahella chejuensis (strain KCTC 2396)</name>
    <dbReference type="NCBI Taxonomy" id="349521"/>
    <lineage>
        <taxon>Bacteria</taxon>
        <taxon>Pseudomonadati</taxon>
        <taxon>Pseudomonadota</taxon>
        <taxon>Gammaproteobacteria</taxon>
        <taxon>Oceanospirillales</taxon>
        <taxon>Hahellaceae</taxon>
        <taxon>Hahella</taxon>
    </lineage>
</organism>
<dbReference type="UniPathway" id="UPA00395">
    <property type="reaction ID" value="UER00654"/>
</dbReference>
<dbReference type="RefSeq" id="WP_011395050.1">
    <property type="nucleotide sequence ID" value="NC_007645.1"/>
</dbReference>
<keyword evidence="6" id="KW-1185">Reference proteome</keyword>
<evidence type="ECO:0000259" key="4">
    <source>
        <dbReference type="Pfam" id="PF03561"/>
    </source>
</evidence>
<dbReference type="OrthoDB" id="2078334at2"/>
<dbReference type="GO" id="GO:0006144">
    <property type="term" value="P:purine nucleobase metabolic process"/>
    <property type="evidence" value="ECO:0007669"/>
    <property type="project" value="UniProtKB-KW"/>
</dbReference>
<dbReference type="SUPFAM" id="SSF49785">
    <property type="entry name" value="Galactose-binding domain-like"/>
    <property type="match status" value="2"/>
</dbReference>
<dbReference type="InterPro" id="IPR008979">
    <property type="entry name" value="Galactose-bd-like_sf"/>
</dbReference>
<evidence type="ECO:0000256" key="3">
    <source>
        <dbReference type="HAMAP-Rule" id="MF_00813"/>
    </source>
</evidence>
<dbReference type="eggNOG" id="COG4266">
    <property type="taxonomic scope" value="Bacteria"/>
</dbReference>
<feature type="domain" description="Allantoicase" evidence="4">
    <location>
        <begin position="189"/>
        <end position="333"/>
    </location>
</feature>
<keyword evidence="2 3" id="KW-0659">Purine metabolism</keyword>
<accession>Q2SMZ9</accession>
<dbReference type="HOGENOM" id="CLU_038797_1_2_6"/>
<dbReference type="PANTHER" id="PTHR12045">
    <property type="entry name" value="ALLANTOICASE"/>
    <property type="match status" value="1"/>
</dbReference>
<evidence type="ECO:0000256" key="1">
    <source>
        <dbReference type="ARBA" id="ARBA00009242"/>
    </source>
</evidence>
<dbReference type="EMBL" id="CP000155">
    <property type="protein sequence ID" value="ABC27975.1"/>
    <property type="molecule type" value="Genomic_DNA"/>
</dbReference>
<evidence type="ECO:0000313" key="5">
    <source>
        <dbReference type="EMBL" id="ABC27975.1"/>
    </source>
</evidence>
<dbReference type="Gene3D" id="2.60.120.260">
    <property type="entry name" value="Galactose-binding domain-like"/>
    <property type="match status" value="2"/>
</dbReference>
<dbReference type="NCBIfam" id="TIGR02961">
    <property type="entry name" value="allantoicase"/>
    <property type="match status" value="1"/>
</dbReference>
<dbReference type="InterPro" id="IPR015908">
    <property type="entry name" value="Allantoicase_dom"/>
</dbReference>
<dbReference type="PANTHER" id="PTHR12045:SF3">
    <property type="entry name" value="INACTIVE ALLANTOICASE-RELATED"/>
    <property type="match status" value="1"/>
</dbReference>
<comment type="similarity">
    <text evidence="1 3">Belongs to the allantoicase family.</text>
</comment>
<feature type="domain" description="Allantoicase" evidence="4">
    <location>
        <begin position="23"/>
        <end position="168"/>
    </location>
</feature>
<dbReference type="KEGG" id="hch:HCH_01095"/>
<gene>
    <name evidence="3 5" type="primary">alc</name>
    <name evidence="5" type="ordered locus">HCH_01095</name>
</gene>
<dbReference type="Proteomes" id="UP000000238">
    <property type="component" value="Chromosome"/>
</dbReference>
<dbReference type="AlphaFoldDB" id="Q2SMZ9"/>
<comment type="catalytic activity">
    <reaction evidence="3">
        <text>allantoate + H2O = (S)-ureidoglycolate + urea</text>
        <dbReference type="Rhea" id="RHEA:11016"/>
        <dbReference type="ChEBI" id="CHEBI:15377"/>
        <dbReference type="ChEBI" id="CHEBI:16199"/>
        <dbReference type="ChEBI" id="CHEBI:17536"/>
        <dbReference type="ChEBI" id="CHEBI:57296"/>
        <dbReference type="EC" id="3.5.3.4"/>
    </reaction>
</comment>
<dbReference type="HAMAP" id="MF_00813">
    <property type="entry name" value="Allantoicase"/>
    <property type="match status" value="1"/>
</dbReference>
<evidence type="ECO:0000256" key="2">
    <source>
        <dbReference type="ARBA" id="ARBA00022631"/>
    </source>
</evidence>
<dbReference type="STRING" id="349521.HCH_01095"/>
<protein>
    <recommendedName>
        <fullName evidence="3">Probable allantoicase</fullName>
        <ecNumber evidence="3">3.5.3.4</ecNumber>
    </recommendedName>
    <alternativeName>
        <fullName evidence="3">Allantoate amidinohydrolase</fullName>
    </alternativeName>
</protein>
<reference evidence="5 6" key="1">
    <citation type="journal article" date="2005" name="Nucleic Acids Res.">
        <title>Genomic blueprint of Hahella chejuensis, a marine microbe producing an algicidal agent.</title>
        <authorList>
            <person name="Jeong H."/>
            <person name="Yim J.H."/>
            <person name="Lee C."/>
            <person name="Choi S.-H."/>
            <person name="Park Y.K."/>
            <person name="Yoon S.H."/>
            <person name="Hur C.-G."/>
            <person name="Kang H.-Y."/>
            <person name="Kim D."/>
            <person name="Lee H.H."/>
            <person name="Park K.H."/>
            <person name="Park S.-H."/>
            <person name="Park H.-S."/>
            <person name="Lee H.K."/>
            <person name="Oh T.K."/>
            <person name="Kim J.F."/>
        </authorList>
    </citation>
    <scope>NUCLEOTIDE SEQUENCE [LARGE SCALE GENOMIC DNA]</scope>
    <source>
        <strain evidence="5 6">KCTC 2396</strain>
    </source>
</reference>
<dbReference type="Pfam" id="PF03561">
    <property type="entry name" value="Allantoicase"/>
    <property type="match status" value="2"/>
</dbReference>
<dbReference type="GO" id="GO:0000256">
    <property type="term" value="P:allantoin catabolic process"/>
    <property type="evidence" value="ECO:0007669"/>
    <property type="project" value="UniProtKB-UniRule"/>
</dbReference>
<dbReference type="InterPro" id="IPR005164">
    <property type="entry name" value="Allantoicase"/>
</dbReference>